<gene>
    <name evidence="2" type="ORF">DJ017_12715</name>
</gene>
<feature type="signal peptide" evidence="1">
    <location>
        <begin position="1"/>
        <end position="20"/>
    </location>
</feature>
<dbReference type="Proteomes" id="UP000249254">
    <property type="component" value="Unassembled WGS sequence"/>
</dbReference>
<dbReference type="OrthoDB" id="7191640at2"/>
<dbReference type="AlphaFoldDB" id="A0A328AK26"/>
<organism evidence="2 3">
    <name type="scientific">Phenylobacterium soli</name>
    <dbReference type="NCBI Taxonomy" id="2170551"/>
    <lineage>
        <taxon>Bacteria</taxon>
        <taxon>Pseudomonadati</taxon>
        <taxon>Pseudomonadota</taxon>
        <taxon>Alphaproteobacteria</taxon>
        <taxon>Caulobacterales</taxon>
        <taxon>Caulobacteraceae</taxon>
        <taxon>Phenylobacterium</taxon>
    </lineage>
</organism>
<reference evidence="3" key="1">
    <citation type="submission" date="2018-05" db="EMBL/GenBank/DDBJ databases">
        <authorList>
            <person name="Li X."/>
        </authorList>
    </citation>
    <scope>NUCLEOTIDE SEQUENCE [LARGE SCALE GENOMIC DNA]</scope>
    <source>
        <strain evidence="3">LX32</strain>
    </source>
</reference>
<evidence type="ECO:0000313" key="2">
    <source>
        <dbReference type="EMBL" id="RAK55313.1"/>
    </source>
</evidence>
<evidence type="ECO:0008006" key="4">
    <source>
        <dbReference type="Google" id="ProtNLM"/>
    </source>
</evidence>
<evidence type="ECO:0000313" key="3">
    <source>
        <dbReference type="Proteomes" id="UP000249254"/>
    </source>
</evidence>
<dbReference type="EMBL" id="QFYQ01000001">
    <property type="protein sequence ID" value="RAK55313.1"/>
    <property type="molecule type" value="Genomic_DNA"/>
</dbReference>
<dbReference type="RefSeq" id="WP_111529061.1">
    <property type="nucleotide sequence ID" value="NZ_JBHRSG010000003.1"/>
</dbReference>
<feature type="chain" id="PRO_5016445597" description="DUF3016 domain-containing protein" evidence="1">
    <location>
        <begin position="21"/>
        <end position="162"/>
    </location>
</feature>
<sequence>MRIIALAAALALAAGAQALAAPPQVDVTIGPALQAKAEKTYGVRDVRELAEELKQGVERRLARSGAYPDARVELTLVDAVPNRPTFKQMTDKPGLSFESFGVGGARIEGRIVAADGKVTPLAYQYYETDIRWARHQSTWADADWTIQRFSYGLAGAETFARR</sequence>
<keyword evidence="3" id="KW-1185">Reference proteome</keyword>
<keyword evidence="1" id="KW-0732">Signal</keyword>
<comment type="caution">
    <text evidence="2">The sequence shown here is derived from an EMBL/GenBank/DDBJ whole genome shotgun (WGS) entry which is preliminary data.</text>
</comment>
<name>A0A328AK26_9CAUL</name>
<proteinExistence type="predicted"/>
<evidence type="ECO:0000256" key="1">
    <source>
        <dbReference type="SAM" id="SignalP"/>
    </source>
</evidence>
<accession>A0A328AK26</accession>
<protein>
    <recommendedName>
        <fullName evidence="4">DUF3016 domain-containing protein</fullName>
    </recommendedName>
</protein>